<reference evidence="3" key="1">
    <citation type="submission" date="2017-12" db="EMBL/GenBank/DDBJ databases">
        <authorList>
            <consortium name="DOE Joint Genome Institute"/>
            <person name="Mondo S.J."/>
            <person name="Kjaerbolling I."/>
            <person name="Vesth T.C."/>
            <person name="Frisvad J.C."/>
            <person name="Nybo J.L."/>
            <person name="Theobald S."/>
            <person name="Kuo A."/>
            <person name="Bowyer P."/>
            <person name="Matsuda Y."/>
            <person name="Lyhne E.K."/>
            <person name="Kogle M.E."/>
            <person name="Clum A."/>
            <person name="Lipzen A."/>
            <person name="Salamov A."/>
            <person name="Ngan C.Y."/>
            <person name="Daum C."/>
            <person name="Chiniquy J."/>
            <person name="Barry K."/>
            <person name="LaButti K."/>
            <person name="Haridas S."/>
            <person name="Simmons B.A."/>
            <person name="Magnuson J.K."/>
            <person name="Mortensen U.H."/>
            <person name="Larsen T.O."/>
            <person name="Grigoriev I.V."/>
            <person name="Baker S.E."/>
            <person name="Andersen M.R."/>
            <person name="Nordberg H.P."/>
            <person name="Cantor M.N."/>
            <person name="Hua S.X."/>
        </authorList>
    </citation>
    <scope>NUCLEOTIDE SEQUENCE [LARGE SCALE GENOMIC DNA]</scope>
    <source>
        <strain evidence="3">IBT 19404</strain>
    </source>
</reference>
<name>A0A2J5HK23_9EURO</name>
<gene>
    <name evidence="2" type="ORF">BDW42DRAFT_4568</name>
</gene>
<evidence type="ECO:0000313" key="3">
    <source>
        <dbReference type="Proteomes" id="UP000235023"/>
    </source>
</evidence>
<keyword evidence="3" id="KW-1185">Reference proteome</keyword>
<sequence>MDFPGQAGRPSSRPLQQDPAHSLNTPDTPPPNIGYSFLDGTPFFKYSDYERFHKAVKDHIDALQKTAASLYLEFCGVSNAEFDVLFDDQHHPTKSVWFSYHHHSQTLLLKFRPMSGGDHETLISLFQGMVNEQLRLMGIHQETLSRGSPLTRVGEWTKEPDWCWAPQGPPRLAQACGRGGCVRVDAAPSQQCTSLDRKPSFHCRIRDDYLYPVPYLLGHHHSGGVSQPLVTDRTATTLTIAVPVRHSKNSS</sequence>
<dbReference type="AlphaFoldDB" id="A0A2J5HK23"/>
<feature type="region of interest" description="Disordered" evidence="1">
    <location>
        <begin position="1"/>
        <end position="31"/>
    </location>
</feature>
<dbReference type="Proteomes" id="UP000235023">
    <property type="component" value="Unassembled WGS sequence"/>
</dbReference>
<proteinExistence type="predicted"/>
<organism evidence="2 3">
    <name type="scientific">Aspergillus taichungensis</name>
    <dbReference type="NCBI Taxonomy" id="482145"/>
    <lineage>
        <taxon>Eukaryota</taxon>
        <taxon>Fungi</taxon>
        <taxon>Dikarya</taxon>
        <taxon>Ascomycota</taxon>
        <taxon>Pezizomycotina</taxon>
        <taxon>Eurotiomycetes</taxon>
        <taxon>Eurotiomycetidae</taxon>
        <taxon>Eurotiales</taxon>
        <taxon>Aspergillaceae</taxon>
        <taxon>Aspergillus</taxon>
        <taxon>Aspergillus subgen. Circumdati</taxon>
    </lineage>
</organism>
<evidence type="ECO:0000256" key="1">
    <source>
        <dbReference type="SAM" id="MobiDB-lite"/>
    </source>
</evidence>
<protein>
    <submittedName>
        <fullName evidence="2">Uncharacterized protein</fullName>
    </submittedName>
</protein>
<dbReference type="EMBL" id="KZ559596">
    <property type="protein sequence ID" value="PLN77431.1"/>
    <property type="molecule type" value="Genomic_DNA"/>
</dbReference>
<evidence type="ECO:0000313" key="2">
    <source>
        <dbReference type="EMBL" id="PLN77431.1"/>
    </source>
</evidence>
<accession>A0A2J5HK23</accession>